<keyword evidence="5" id="KW-1185">Reference proteome</keyword>
<dbReference type="InterPro" id="IPR036755">
    <property type="entry name" value="SRS_dom_sf"/>
</dbReference>
<feature type="transmembrane region" description="Helical" evidence="1">
    <location>
        <begin position="329"/>
        <end position="347"/>
    </location>
</feature>
<evidence type="ECO:0000313" key="4">
    <source>
        <dbReference type="EMBL" id="PHJ16240.1"/>
    </source>
</evidence>
<dbReference type="Gene3D" id="2.60.40.1320">
    <property type="entry name" value="SRS domain"/>
    <property type="match status" value="2"/>
</dbReference>
<dbReference type="GeneID" id="94433266"/>
<dbReference type="RefSeq" id="XP_067917969.1">
    <property type="nucleotide sequence ID" value="XM_068070055.1"/>
</dbReference>
<dbReference type="Proteomes" id="UP000221165">
    <property type="component" value="Unassembled WGS sequence"/>
</dbReference>
<dbReference type="Pfam" id="PF04092">
    <property type="entry name" value="SAG"/>
    <property type="match status" value="2"/>
</dbReference>
<protein>
    <submittedName>
        <fullName evidence="4">Srs domain-containing protein</fullName>
    </submittedName>
</protein>
<dbReference type="OrthoDB" id="331001at2759"/>
<dbReference type="GO" id="GO:0016020">
    <property type="term" value="C:membrane"/>
    <property type="evidence" value="ECO:0007669"/>
    <property type="project" value="InterPro"/>
</dbReference>
<feature type="chain" id="PRO_5012474237" evidence="2">
    <location>
        <begin position="36"/>
        <end position="348"/>
    </location>
</feature>
<comment type="caution">
    <text evidence="4">The sequence shown here is derived from an EMBL/GenBank/DDBJ whole genome shotgun (WGS) entry which is preliminary data.</text>
</comment>
<dbReference type="VEuPathDB" id="ToxoDB:CSUI_009947"/>
<gene>
    <name evidence="4" type="ORF">CSUI_009947</name>
</gene>
<keyword evidence="1" id="KW-0812">Transmembrane</keyword>
<feature type="domain" description="SRS" evidence="3">
    <location>
        <begin position="49"/>
        <end position="190"/>
    </location>
</feature>
<keyword evidence="2" id="KW-0732">Signal</keyword>
<reference evidence="4 5" key="1">
    <citation type="journal article" date="2017" name="Int. J. Parasitol.">
        <title>The genome of the protozoan parasite Cystoisospora suis and a reverse vaccinology approach to identify vaccine candidates.</title>
        <authorList>
            <person name="Palmieri N."/>
            <person name="Shrestha A."/>
            <person name="Ruttkowski B."/>
            <person name="Beck T."/>
            <person name="Vogl C."/>
            <person name="Tomley F."/>
            <person name="Blake D.P."/>
            <person name="Joachim A."/>
        </authorList>
    </citation>
    <scope>NUCLEOTIDE SEQUENCE [LARGE SCALE GENOMIC DNA]</scope>
    <source>
        <strain evidence="4 5">Wien I</strain>
    </source>
</reference>
<dbReference type="PRINTS" id="PR01801">
    <property type="entry name" value="SURFCEANTIGN"/>
</dbReference>
<dbReference type="InterPro" id="IPR007226">
    <property type="entry name" value="SRS_dom"/>
</dbReference>
<accession>A0A2C6K0P4</accession>
<feature type="signal peptide" evidence="2">
    <location>
        <begin position="1"/>
        <end position="35"/>
    </location>
</feature>
<feature type="domain" description="SRS" evidence="3">
    <location>
        <begin position="201"/>
        <end position="318"/>
    </location>
</feature>
<keyword evidence="1" id="KW-0472">Membrane</keyword>
<sequence>MTSPRSLSKSRSFSVFIRLRALFFLLALTAHSVGSASGQSSASSNVTGQVATCIVPSSDPQAQPPPLEGSVSQANPTIELVCQGDTVTAVPDNLAKVCKPSTTAPAARASDSLSDCKTSDDKQCSVDSLLFPGTQAAWKDVTSALKAASTQKRYQLTIPKEGFPVLDQQFFVGCTKNGVQNISCQVNITVNARASEVSADNVVTCAYGKESNKTPVAVTLTPEKNSFTLKCGSEGTQTPAEKDSYCSGTSVDACDLKKLTSIIPKAEASWWADVVANQSMKFTIPTDKFPSADTVFLVGCKKPEKEKDATSCNVKVTVKSSAASGFQGAFSFGVVSAVVLAVSSALFA</sequence>
<organism evidence="4 5">
    <name type="scientific">Cystoisospora suis</name>
    <dbReference type="NCBI Taxonomy" id="483139"/>
    <lineage>
        <taxon>Eukaryota</taxon>
        <taxon>Sar</taxon>
        <taxon>Alveolata</taxon>
        <taxon>Apicomplexa</taxon>
        <taxon>Conoidasida</taxon>
        <taxon>Coccidia</taxon>
        <taxon>Eucoccidiorida</taxon>
        <taxon>Eimeriorina</taxon>
        <taxon>Sarcocystidae</taxon>
        <taxon>Cystoisospora</taxon>
    </lineage>
</organism>
<evidence type="ECO:0000256" key="2">
    <source>
        <dbReference type="SAM" id="SignalP"/>
    </source>
</evidence>
<keyword evidence="1" id="KW-1133">Transmembrane helix</keyword>
<evidence type="ECO:0000259" key="3">
    <source>
        <dbReference type="Pfam" id="PF04092"/>
    </source>
</evidence>
<dbReference type="SUPFAM" id="SSF74877">
    <property type="entry name" value="Major surface antigen p30, SAG1"/>
    <property type="match status" value="2"/>
</dbReference>
<dbReference type="AlphaFoldDB" id="A0A2C6K0P4"/>
<dbReference type="InterPro" id="IPR028352">
    <property type="entry name" value="Surface_antig_SAG1"/>
</dbReference>
<proteinExistence type="predicted"/>
<evidence type="ECO:0000256" key="1">
    <source>
        <dbReference type="SAM" id="Phobius"/>
    </source>
</evidence>
<dbReference type="EMBL" id="MIGC01006379">
    <property type="protein sequence ID" value="PHJ16240.1"/>
    <property type="molecule type" value="Genomic_DNA"/>
</dbReference>
<name>A0A2C6K0P4_9APIC</name>
<evidence type="ECO:0000313" key="5">
    <source>
        <dbReference type="Proteomes" id="UP000221165"/>
    </source>
</evidence>